<name>A0A7W3N4E7_9ACTN</name>
<evidence type="ECO:0000313" key="2">
    <source>
        <dbReference type="EMBL" id="MBA9007359.1"/>
    </source>
</evidence>
<comment type="caution">
    <text evidence="2">The sequence shown here is derived from an EMBL/GenBank/DDBJ whole genome shotgun (WGS) entry which is preliminary data.</text>
</comment>
<organism evidence="2 3">
    <name type="scientific">Thermomonospora cellulosilytica</name>
    <dbReference type="NCBI Taxonomy" id="1411118"/>
    <lineage>
        <taxon>Bacteria</taxon>
        <taxon>Bacillati</taxon>
        <taxon>Actinomycetota</taxon>
        <taxon>Actinomycetes</taxon>
        <taxon>Streptosporangiales</taxon>
        <taxon>Thermomonosporaceae</taxon>
        <taxon>Thermomonospora</taxon>
    </lineage>
</organism>
<feature type="domain" description="BioF2-like acetyltransferase" evidence="1">
    <location>
        <begin position="153"/>
        <end position="293"/>
    </location>
</feature>
<dbReference type="SUPFAM" id="SSF55729">
    <property type="entry name" value="Acyl-CoA N-acyltransferases (Nat)"/>
    <property type="match status" value="1"/>
</dbReference>
<dbReference type="InterPro" id="IPR016181">
    <property type="entry name" value="Acyl_CoA_acyltransferase"/>
</dbReference>
<dbReference type="Gene3D" id="3.40.630.30">
    <property type="match status" value="1"/>
</dbReference>
<dbReference type="Pfam" id="PF13480">
    <property type="entry name" value="Acetyltransf_6"/>
    <property type="match status" value="1"/>
</dbReference>
<gene>
    <name evidence="2" type="ORF">HNR21_006241</name>
</gene>
<keyword evidence="3" id="KW-1185">Reference proteome</keyword>
<proteinExistence type="predicted"/>
<dbReference type="GO" id="GO:0016740">
    <property type="term" value="F:transferase activity"/>
    <property type="evidence" value="ECO:0007669"/>
    <property type="project" value="UniProtKB-KW"/>
</dbReference>
<dbReference type="RefSeq" id="WP_182707960.1">
    <property type="nucleotide sequence ID" value="NZ_JACJII010000001.1"/>
</dbReference>
<protein>
    <submittedName>
        <fullName evidence="2">CelD/BcsL family acetyltransferase involved in cellulose biosynthesis</fullName>
    </submittedName>
</protein>
<keyword evidence="2" id="KW-0808">Transferase</keyword>
<evidence type="ECO:0000313" key="3">
    <source>
        <dbReference type="Proteomes" id="UP000539313"/>
    </source>
</evidence>
<accession>A0A7W3N4E7</accession>
<dbReference type="InterPro" id="IPR038740">
    <property type="entry name" value="BioF2-like_GNAT_dom"/>
</dbReference>
<sequence>MRITVVRPGELGPAELDRWRRLQRCDPELGNPFLAPEFTLGVGRFRRGVRVAVVEDGGEVAAFFPYQAGRAGVGHPVGFGLTDLQGIVAPPDLRLDARRLLKECRLGVWDFDHVLAHQPTFAPFHTVRRAEPVMDLTGGFEAFLTKARAASPKTHKTIRYKERKLGREVGELRYVFDCREAAELDRLMAWKSAQYVRTGRSDRFARPWIVALVRHFHETGFGVLSVLHAGDRPVSAHFGLRCGTVMAGWFPAYDPAFGRYSPGMIGHLKLAEGCAAAGVTEIAMGRGGKEFKEGLTSREIPIAEGRVARPLSRYAAGVALHWARTAPVNRAREAVLGDRRLYDRADRLLKAYARLRSRRAGRP</sequence>
<dbReference type="AlphaFoldDB" id="A0A7W3N4E7"/>
<dbReference type="Proteomes" id="UP000539313">
    <property type="component" value="Unassembled WGS sequence"/>
</dbReference>
<dbReference type="EMBL" id="JACJII010000001">
    <property type="protein sequence ID" value="MBA9007359.1"/>
    <property type="molecule type" value="Genomic_DNA"/>
</dbReference>
<evidence type="ECO:0000259" key="1">
    <source>
        <dbReference type="Pfam" id="PF13480"/>
    </source>
</evidence>
<reference evidence="2 3" key="1">
    <citation type="submission" date="2020-08" db="EMBL/GenBank/DDBJ databases">
        <title>Sequencing the genomes of 1000 actinobacteria strains.</title>
        <authorList>
            <person name="Klenk H.-P."/>
        </authorList>
    </citation>
    <scope>NUCLEOTIDE SEQUENCE [LARGE SCALE GENOMIC DNA]</scope>
    <source>
        <strain evidence="2 3">DSM 45823</strain>
    </source>
</reference>